<dbReference type="PANTHER" id="PTHR11669">
    <property type="entry name" value="REPLICATION FACTOR C / DNA POLYMERASE III GAMMA-TAU SUBUNIT"/>
    <property type="match status" value="1"/>
</dbReference>
<gene>
    <name evidence="1" type="primary">holB</name>
    <name evidence="1" type="ORF">IAC96_01335</name>
</gene>
<keyword evidence="1" id="KW-0808">Transferase</keyword>
<dbReference type="SUPFAM" id="SSF52540">
    <property type="entry name" value="P-loop containing nucleoside triphosphate hydrolases"/>
    <property type="match status" value="1"/>
</dbReference>
<dbReference type="Proteomes" id="UP000824201">
    <property type="component" value="Unassembled WGS sequence"/>
</dbReference>
<comment type="caution">
    <text evidence="1">The sequence shown here is derived from an EMBL/GenBank/DDBJ whole genome shotgun (WGS) entry which is preliminary data.</text>
</comment>
<dbReference type="Gene3D" id="3.40.50.300">
    <property type="entry name" value="P-loop containing nucleotide triphosphate hydrolases"/>
    <property type="match status" value="1"/>
</dbReference>
<organism evidence="1 2">
    <name type="scientific">Candidatus Fimimorpha faecalis</name>
    <dbReference type="NCBI Taxonomy" id="2840824"/>
    <lineage>
        <taxon>Bacteria</taxon>
        <taxon>Bacillati</taxon>
        <taxon>Bacillota</taxon>
        <taxon>Clostridia</taxon>
        <taxon>Eubacteriales</taxon>
        <taxon>Candidatus Fimimorpha</taxon>
    </lineage>
</organism>
<proteinExistence type="predicted"/>
<protein>
    <submittedName>
        <fullName evidence="1">DNA polymerase III subunit delta</fullName>
        <ecNumber evidence="1">2.7.7.7</ecNumber>
    </submittedName>
</protein>
<dbReference type="InterPro" id="IPR050238">
    <property type="entry name" value="DNA_Rep/Repair_Clamp_Loader"/>
</dbReference>
<dbReference type="SUPFAM" id="SSF48019">
    <property type="entry name" value="post-AAA+ oligomerization domain-like"/>
    <property type="match status" value="1"/>
</dbReference>
<dbReference type="EC" id="2.7.7.7" evidence="1"/>
<dbReference type="InterPro" id="IPR008921">
    <property type="entry name" value="DNA_pol3_clamp-load_cplx_C"/>
</dbReference>
<reference evidence="1" key="1">
    <citation type="submission" date="2020-10" db="EMBL/GenBank/DDBJ databases">
        <authorList>
            <person name="Gilroy R."/>
        </authorList>
    </citation>
    <scope>NUCLEOTIDE SEQUENCE</scope>
    <source>
        <strain evidence="1">ChiW13-3771</strain>
    </source>
</reference>
<dbReference type="GO" id="GO:0003677">
    <property type="term" value="F:DNA binding"/>
    <property type="evidence" value="ECO:0007669"/>
    <property type="project" value="InterPro"/>
</dbReference>
<dbReference type="NCBIfam" id="TIGR00678">
    <property type="entry name" value="holB"/>
    <property type="match status" value="1"/>
</dbReference>
<dbReference type="AlphaFoldDB" id="A0A9D1JCB1"/>
<sequence>MAGFEKIIGNEQVKKHFCDAIAQNKVSHGYILSGEDGLGKLTFAKTFAQMLLCESKGERPCGICHSCKQCEGGNHPDIVYVNHEKNVIGVDDVREQINKDIIIKPYSSPYKIYIVDEAEKMSVQAQNALLKTIEEPPAYAIIMLLSTNGEKLLPTIRSRCITLKLRPVVEEEMIRYLREHGVEEERISIIIKLARGNIGRALKMAQSESFYEMIDMIIKMLENVWKMDLFEIMSFIERLSKYKINIYDCFDFMRLWFRDVLLFKATSDMNLLIFKNNYKSINEIASKCSYEKLENILKAIDVAERRLNANVNFEQTLELMLFSFH</sequence>
<evidence type="ECO:0000313" key="2">
    <source>
        <dbReference type="Proteomes" id="UP000824201"/>
    </source>
</evidence>
<accession>A0A9D1JCB1</accession>
<dbReference type="GO" id="GO:0008408">
    <property type="term" value="F:3'-5' exonuclease activity"/>
    <property type="evidence" value="ECO:0007669"/>
    <property type="project" value="InterPro"/>
</dbReference>
<keyword evidence="1" id="KW-0548">Nucleotidyltransferase</keyword>
<dbReference type="InterPro" id="IPR004622">
    <property type="entry name" value="DNA_pol_HolB"/>
</dbReference>
<dbReference type="GO" id="GO:0003887">
    <property type="term" value="F:DNA-directed DNA polymerase activity"/>
    <property type="evidence" value="ECO:0007669"/>
    <property type="project" value="UniProtKB-EC"/>
</dbReference>
<reference evidence="1" key="2">
    <citation type="journal article" date="2021" name="PeerJ">
        <title>Extensive microbial diversity within the chicken gut microbiome revealed by metagenomics and culture.</title>
        <authorList>
            <person name="Gilroy R."/>
            <person name="Ravi A."/>
            <person name="Getino M."/>
            <person name="Pursley I."/>
            <person name="Horton D.L."/>
            <person name="Alikhan N.F."/>
            <person name="Baker D."/>
            <person name="Gharbi K."/>
            <person name="Hall N."/>
            <person name="Watson M."/>
            <person name="Adriaenssens E.M."/>
            <person name="Foster-Nyarko E."/>
            <person name="Jarju S."/>
            <person name="Secka A."/>
            <person name="Antonio M."/>
            <person name="Oren A."/>
            <person name="Chaudhuri R.R."/>
            <person name="La Ragione R."/>
            <person name="Hildebrand F."/>
            <person name="Pallen M.J."/>
        </authorList>
    </citation>
    <scope>NUCLEOTIDE SEQUENCE</scope>
    <source>
        <strain evidence="1">ChiW13-3771</strain>
    </source>
</reference>
<dbReference type="EMBL" id="DVHN01000011">
    <property type="protein sequence ID" value="HIR87570.1"/>
    <property type="molecule type" value="Genomic_DNA"/>
</dbReference>
<dbReference type="Pfam" id="PF13177">
    <property type="entry name" value="DNA_pol3_delta2"/>
    <property type="match status" value="1"/>
</dbReference>
<dbReference type="GO" id="GO:0006261">
    <property type="term" value="P:DNA-templated DNA replication"/>
    <property type="evidence" value="ECO:0007669"/>
    <property type="project" value="TreeGrafter"/>
</dbReference>
<dbReference type="InterPro" id="IPR027417">
    <property type="entry name" value="P-loop_NTPase"/>
</dbReference>
<dbReference type="PANTHER" id="PTHR11669:SF8">
    <property type="entry name" value="DNA POLYMERASE III SUBUNIT DELTA"/>
    <property type="match status" value="1"/>
</dbReference>
<evidence type="ECO:0000313" key="1">
    <source>
        <dbReference type="EMBL" id="HIR87570.1"/>
    </source>
</evidence>
<name>A0A9D1JCB1_9FIRM</name>